<sequence>MARAKLLPLVGAALFVLGNAAQGSGASQGTTVTYSVVLGKEQACLADIDGMRESAGLNKFERPTEASKQLPSADNTEKHWDDFCKDVLQVSLESPASLAELGTAVRTGWVFAASGVQAEKKGSKATLSSGDDGSISAMYAMMALGSSTVDCTSVLDQWKGAYKLFDGAPPSPEQSSGLYDNPEAVIFVTLYNPKTAASADCRVVTCTETTSTSDPQSKKERKGYAYLCMSTPNALGDKANPPFTKEQWKKIASSLKASAPAVVPSVLFVLFSVLGAVFL</sequence>
<protein>
    <submittedName>
        <fullName evidence="2">SAG family member</fullName>
    </submittedName>
</protein>
<gene>
    <name evidence="2" type="ORF">EPH_0072460</name>
</gene>
<dbReference type="EMBL" id="HG695134">
    <property type="protein sequence ID" value="CDI86323.1"/>
    <property type="molecule type" value="Genomic_DNA"/>
</dbReference>
<dbReference type="OrthoDB" id="347142at2759"/>
<dbReference type="VEuPathDB" id="ToxoDB:EPH_0072460"/>
<feature type="signal peptide" evidence="1">
    <location>
        <begin position="1"/>
        <end position="20"/>
    </location>
</feature>
<evidence type="ECO:0000256" key="1">
    <source>
        <dbReference type="SAM" id="SignalP"/>
    </source>
</evidence>
<proteinExistence type="predicted"/>
<reference evidence="2" key="2">
    <citation type="submission" date="2013-10" db="EMBL/GenBank/DDBJ databases">
        <authorList>
            <person name="Aslett M."/>
        </authorList>
    </citation>
    <scope>NUCLEOTIDE SEQUENCE [LARGE SCALE GENOMIC DNA]</scope>
    <source>
        <strain evidence="2">Houghton</strain>
    </source>
</reference>
<organism evidence="2 3">
    <name type="scientific">Eimeria praecox</name>
    <dbReference type="NCBI Taxonomy" id="51316"/>
    <lineage>
        <taxon>Eukaryota</taxon>
        <taxon>Sar</taxon>
        <taxon>Alveolata</taxon>
        <taxon>Apicomplexa</taxon>
        <taxon>Conoidasida</taxon>
        <taxon>Coccidia</taxon>
        <taxon>Eucoccidiorida</taxon>
        <taxon>Eimeriorina</taxon>
        <taxon>Eimeriidae</taxon>
        <taxon>Eimeria</taxon>
    </lineage>
</organism>
<evidence type="ECO:0000313" key="3">
    <source>
        <dbReference type="Proteomes" id="UP000018201"/>
    </source>
</evidence>
<accession>U6H4A6</accession>
<dbReference type="Pfam" id="PF11054">
    <property type="entry name" value="Surface_antigen"/>
    <property type="match status" value="1"/>
</dbReference>
<name>U6H4A6_9EIME</name>
<feature type="chain" id="PRO_5004670517" evidence="1">
    <location>
        <begin position="21"/>
        <end position="279"/>
    </location>
</feature>
<dbReference type="Proteomes" id="UP000018201">
    <property type="component" value="Unassembled WGS sequence"/>
</dbReference>
<keyword evidence="3" id="KW-1185">Reference proteome</keyword>
<evidence type="ECO:0000313" key="2">
    <source>
        <dbReference type="EMBL" id="CDI86323.1"/>
    </source>
</evidence>
<keyword evidence="1" id="KW-0732">Signal</keyword>
<reference evidence="2" key="1">
    <citation type="submission" date="2013-10" db="EMBL/GenBank/DDBJ databases">
        <title>Genomic analysis of the causative agents of coccidiosis in chickens.</title>
        <authorList>
            <person name="Reid A.J."/>
            <person name="Blake D."/>
            <person name="Billington K."/>
            <person name="Browne H."/>
            <person name="Dunn M."/>
            <person name="Hung S."/>
            <person name="Kawahara F."/>
            <person name="Miranda-Saavedra D."/>
            <person name="Mourier T."/>
            <person name="Nagra H."/>
            <person name="Otto T.D."/>
            <person name="Rawlings N."/>
            <person name="Sanchez A."/>
            <person name="Sanders M."/>
            <person name="Subramaniam C."/>
            <person name="Tay Y."/>
            <person name="Dear P."/>
            <person name="Doerig C."/>
            <person name="Gruber A."/>
            <person name="Parkinson J."/>
            <person name="Shirley M."/>
            <person name="Wan K.L."/>
            <person name="Berriman M."/>
            <person name="Tomley F."/>
            <person name="Pain A."/>
        </authorList>
    </citation>
    <scope>NUCLEOTIDE SEQUENCE [LARGE SCALE GENOMIC DNA]</scope>
    <source>
        <strain evidence="2">Houghton</strain>
    </source>
</reference>
<dbReference type="InterPro" id="IPR021288">
    <property type="entry name" value="Surface_antigen"/>
</dbReference>
<dbReference type="AlphaFoldDB" id="U6H4A6"/>